<reference evidence="2 3" key="1">
    <citation type="submission" date="2024-01" db="EMBL/GenBank/DDBJ databases">
        <title>Genome assemblies of Stephania.</title>
        <authorList>
            <person name="Yang L."/>
        </authorList>
    </citation>
    <scope>NUCLEOTIDE SEQUENCE [LARGE SCALE GENOMIC DNA]</scope>
    <source>
        <strain evidence="2">QJT</strain>
        <tissue evidence="2">Leaf</tissue>
    </source>
</reference>
<evidence type="ECO:0000256" key="1">
    <source>
        <dbReference type="SAM" id="MobiDB-lite"/>
    </source>
</evidence>
<gene>
    <name evidence="2" type="ORF">Sjap_008939</name>
</gene>
<keyword evidence="3" id="KW-1185">Reference proteome</keyword>
<sequence>MKSEVQELMQHIKGMCLHQGALASKASQIGEGDLVAIEVFPTFSALDLMKNESLDLNSEMKSGIQGLALRIEEPLLQPLAIPLNFLSVQEIRASKGIRKFCRFGQTILSDSKQDPTPPPPPQPPNLSTAKINFTDPPDLAVLREGLSDAALAPPPWPPPSSSFHLGKTTYSDGRDTRGDWTIEGTQLHQCVLFLVHICTAIQSVQDLQAVMKMLSVNLVEHLASIGTPKLAPTVMTRKKVIERAFLVAFKVLETMLGNLSFALTHSLKFMLLVLPRQDMDTGGIHHEECEWMLYCTLKDECAFPVLYVDFMANGSPRMASTYGSDVLNLGPTIHFWDVIMVSLVEFSSNSSTLMHHSGGIFRI</sequence>
<dbReference type="Proteomes" id="UP001417504">
    <property type="component" value="Unassembled WGS sequence"/>
</dbReference>
<evidence type="ECO:0000313" key="2">
    <source>
        <dbReference type="EMBL" id="KAK9138345.1"/>
    </source>
</evidence>
<feature type="region of interest" description="Disordered" evidence="1">
    <location>
        <begin position="108"/>
        <end position="130"/>
    </location>
</feature>
<accession>A0AAP0JST6</accession>
<organism evidence="2 3">
    <name type="scientific">Stephania japonica</name>
    <dbReference type="NCBI Taxonomy" id="461633"/>
    <lineage>
        <taxon>Eukaryota</taxon>
        <taxon>Viridiplantae</taxon>
        <taxon>Streptophyta</taxon>
        <taxon>Embryophyta</taxon>
        <taxon>Tracheophyta</taxon>
        <taxon>Spermatophyta</taxon>
        <taxon>Magnoliopsida</taxon>
        <taxon>Ranunculales</taxon>
        <taxon>Menispermaceae</taxon>
        <taxon>Menispermoideae</taxon>
        <taxon>Cissampelideae</taxon>
        <taxon>Stephania</taxon>
    </lineage>
</organism>
<proteinExistence type="predicted"/>
<feature type="compositionally biased region" description="Pro residues" evidence="1">
    <location>
        <begin position="115"/>
        <end position="124"/>
    </location>
</feature>
<name>A0AAP0JST6_9MAGN</name>
<dbReference type="AlphaFoldDB" id="A0AAP0JST6"/>
<protein>
    <submittedName>
        <fullName evidence="2">Uncharacterized protein</fullName>
    </submittedName>
</protein>
<evidence type="ECO:0000313" key="3">
    <source>
        <dbReference type="Proteomes" id="UP001417504"/>
    </source>
</evidence>
<comment type="caution">
    <text evidence="2">The sequence shown here is derived from an EMBL/GenBank/DDBJ whole genome shotgun (WGS) entry which is preliminary data.</text>
</comment>
<dbReference type="EMBL" id="JBBNAE010000003">
    <property type="protein sequence ID" value="KAK9138345.1"/>
    <property type="molecule type" value="Genomic_DNA"/>
</dbReference>